<dbReference type="PANTHER" id="PTHR35038">
    <property type="entry name" value="DISSIMILATORY SULFITE REDUCTASE SIRA"/>
    <property type="match status" value="1"/>
</dbReference>
<name>F8AAD3_THEID</name>
<feature type="domain" description="Doubled CXXCH motif" evidence="3">
    <location>
        <begin position="266"/>
        <end position="297"/>
    </location>
</feature>
<dbReference type="Gene3D" id="3.90.10.10">
    <property type="entry name" value="Cytochrome C3"/>
    <property type="match status" value="1"/>
</dbReference>
<dbReference type="AlphaFoldDB" id="F8AAD3"/>
<sequence length="529" mass="60987">MKMFIKKIILLFVANLIFASAAKAQKIFTPKHDKIDCIACHKSDYHGKPTKELIYGGNVIKICQKCHQQVMKHPTAIKVKNRTIIFSLMKLPLYNGKITCTTCHQIHLRENVDYLLRSKNFLRHNRDILPNLNLYSVLCVACHGDFLEKKNVHDRQKNNCTYCHLVSIDKDKNNQRLKDFLGKYSCTPCHQNVICSIDRGYNPFIDPEIQKKAKELNLNLSNKKPICTTCHLNHFKTKEENSIKETYLLLAWESRSINPHWKKLFCKNCHSNQPSPNRAPLKNKNFNQLCQRCHNDQFARADIHPVGIKPKKIKVPKFLPLQDGLLTCETCHNARIQCFRYKEAKRINPLFLRVAGLSRYQFCFLCHEANTYRRMNPHENQIDKKGQVIKEKCLLCHSSVPDPEHNFGLKDIKFAMKDPDECCIGCHPGYEKNHPAGYTHTGVKPSKKIKKAIDTSIERIGVEIPLYNGRIICATCHNPHQEGVIKFKAAATGSLQYNKLRLKATTEMCLACHIDKAFHKKSTNHTIKK</sequence>
<keyword evidence="5" id="KW-1185">Reference proteome</keyword>
<dbReference type="KEGG" id="tid:Thein_0390"/>
<accession>F8AAD3</accession>
<dbReference type="Gene3D" id="1.10.1130.10">
    <property type="entry name" value="Flavocytochrome C3, Chain A"/>
    <property type="match status" value="1"/>
</dbReference>
<feature type="signal peptide" evidence="2">
    <location>
        <begin position="1"/>
        <end position="24"/>
    </location>
</feature>
<dbReference type="InterPro" id="IPR036280">
    <property type="entry name" value="Multihaem_cyt_sf"/>
</dbReference>
<dbReference type="OrthoDB" id="9783112at2"/>
<dbReference type="PaxDb" id="667014-Thein_0390"/>
<dbReference type="eggNOG" id="COG3043">
    <property type="taxonomic scope" value="Bacteria"/>
</dbReference>
<evidence type="ECO:0000313" key="5">
    <source>
        <dbReference type="Proteomes" id="UP000006793"/>
    </source>
</evidence>
<keyword evidence="1 2" id="KW-0732">Signal</keyword>
<dbReference type="InterPro" id="IPR051829">
    <property type="entry name" value="Multiheme_Cytochr_ET"/>
</dbReference>
<evidence type="ECO:0000256" key="2">
    <source>
        <dbReference type="SAM" id="SignalP"/>
    </source>
</evidence>
<dbReference type="InParanoid" id="F8AAD3"/>
<evidence type="ECO:0000256" key="1">
    <source>
        <dbReference type="ARBA" id="ARBA00022729"/>
    </source>
</evidence>
<reference evidence="4 5" key="2">
    <citation type="journal article" date="2012" name="Stand. Genomic Sci.">
        <title>Complete genome sequence of the thermophilic sulfate-reducing ocean bacterium Thermodesulfatator indicus type strain (CIR29812(T)).</title>
        <authorList>
            <person name="Anderson I."/>
            <person name="Saunders E."/>
            <person name="Lapidus A."/>
            <person name="Nolan M."/>
            <person name="Lucas S."/>
            <person name="Tice H."/>
            <person name="Del Rio T.G."/>
            <person name="Cheng J.F."/>
            <person name="Han C."/>
            <person name="Tapia R."/>
            <person name="Goodwin L.A."/>
            <person name="Pitluck S."/>
            <person name="Liolios K."/>
            <person name="Mavromatis K."/>
            <person name="Pagani I."/>
            <person name="Ivanova N."/>
            <person name="Mikhailova N."/>
            <person name="Pati A."/>
            <person name="Chen A."/>
            <person name="Palaniappan K."/>
            <person name="Land M."/>
            <person name="Hauser L."/>
            <person name="Jeffries C.D."/>
            <person name="Chang Y.J."/>
            <person name="Brambilla E.M."/>
            <person name="Rohde M."/>
            <person name="Spring S."/>
            <person name="Goker M."/>
            <person name="Detter J.C."/>
            <person name="Woyke T."/>
            <person name="Bristow J."/>
            <person name="Eisen J.A."/>
            <person name="Markowitz V."/>
            <person name="Hugenholtz P."/>
            <person name="Kyrpides N.C."/>
            <person name="Klenk H.P."/>
        </authorList>
    </citation>
    <scope>NUCLEOTIDE SEQUENCE [LARGE SCALE GENOMIC DNA]</scope>
    <source>
        <strain evidence="5">DSM 15286 / JCM 11887 / CIR29812</strain>
    </source>
</reference>
<proteinExistence type="predicted"/>
<dbReference type="EMBL" id="CP002683">
    <property type="protein sequence ID" value="AEH44272.1"/>
    <property type="molecule type" value="Genomic_DNA"/>
</dbReference>
<dbReference type="Pfam" id="PF09699">
    <property type="entry name" value="Paired_CXXCH_1"/>
    <property type="match status" value="1"/>
</dbReference>
<dbReference type="SUPFAM" id="SSF48695">
    <property type="entry name" value="Multiheme cytochromes"/>
    <property type="match status" value="2"/>
</dbReference>
<protein>
    <recommendedName>
        <fullName evidence="3">Doubled CXXCH motif domain-containing protein</fullName>
    </recommendedName>
</protein>
<feature type="chain" id="PRO_5003367644" description="Doubled CXXCH motif domain-containing protein" evidence="2">
    <location>
        <begin position="25"/>
        <end position="529"/>
    </location>
</feature>
<dbReference type="Proteomes" id="UP000006793">
    <property type="component" value="Chromosome"/>
</dbReference>
<organism evidence="4 5">
    <name type="scientific">Thermodesulfatator indicus (strain DSM 15286 / JCM 11887 / CIR29812)</name>
    <dbReference type="NCBI Taxonomy" id="667014"/>
    <lineage>
        <taxon>Bacteria</taxon>
        <taxon>Pseudomonadati</taxon>
        <taxon>Thermodesulfobacteriota</taxon>
        <taxon>Thermodesulfobacteria</taxon>
        <taxon>Thermodesulfobacteriales</taxon>
        <taxon>Thermodesulfatatoraceae</taxon>
        <taxon>Thermodesulfatator</taxon>
    </lineage>
</organism>
<evidence type="ECO:0000259" key="3">
    <source>
        <dbReference type="Pfam" id="PF09699"/>
    </source>
</evidence>
<dbReference type="HOGENOM" id="CLU_514747_0_0_0"/>
<dbReference type="STRING" id="667014.Thein_0390"/>
<reference evidence="5" key="1">
    <citation type="submission" date="2011-04" db="EMBL/GenBank/DDBJ databases">
        <title>The complete genome of Thermodesulfatator indicus DSM 15286.</title>
        <authorList>
            <person name="Lucas S."/>
            <person name="Copeland A."/>
            <person name="Lapidus A."/>
            <person name="Bruce D."/>
            <person name="Goodwin L."/>
            <person name="Pitluck S."/>
            <person name="Peters L."/>
            <person name="Kyrpides N."/>
            <person name="Mavromatis K."/>
            <person name="Pagani I."/>
            <person name="Ivanova N."/>
            <person name="Saunders L."/>
            <person name="Detter J.C."/>
            <person name="Tapia R."/>
            <person name="Han C."/>
            <person name="Land M."/>
            <person name="Hauser L."/>
            <person name="Markowitz V."/>
            <person name="Cheng J.-F."/>
            <person name="Hugenholtz P."/>
            <person name="Woyke T."/>
            <person name="Wu D."/>
            <person name="Spring S."/>
            <person name="Schroeder M."/>
            <person name="Brambilla E."/>
            <person name="Klenk H.-P."/>
            <person name="Eisen J.A."/>
        </authorList>
    </citation>
    <scope>NUCLEOTIDE SEQUENCE [LARGE SCALE GENOMIC DNA]</scope>
    <source>
        <strain evidence="5">DSM 15286 / JCM 11887 / CIR29812</strain>
    </source>
</reference>
<gene>
    <name evidence="4" type="ordered locus">Thein_0390</name>
</gene>
<dbReference type="InterPro" id="IPR010177">
    <property type="entry name" value="Paired_CXXCH_1"/>
</dbReference>
<evidence type="ECO:0000313" key="4">
    <source>
        <dbReference type="EMBL" id="AEH44272.1"/>
    </source>
</evidence>
<dbReference type="PATRIC" id="fig|667014.3.peg.404"/>